<sequence length="86" mass="9524">MLPNKCVRIFCWRSSSLTDINSSHNSDNLSVDHSSLKKGKMITHKRIKTALFQSWLLEGRECFSPSGATNPWALAVLTGSLAVAMM</sequence>
<protein>
    <submittedName>
        <fullName evidence="2">Uncharacterized protein</fullName>
    </submittedName>
</protein>
<proteinExistence type="predicted"/>
<dbReference type="AlphaFoldDB" id="A0A915CME8"/>
<dbReference type="Proteomes" id="UP000887574">
    <property type="component" value="Unplaced"/>
</dbReference>
<organism evidence="1 2">
    <name type="scientific">Ditylenchus dipsaci</name>
    <dbReference type="NCBI Taxonomy" id="166011"/>
    <lineage>
        <taxon>Eukaryota</taxon>
        <taxon>Metazoa</taxon>
        <taxon>Ecdysozoa</taxon>
        <taxon>Nematoda</taxon>
        <taxon>Chromadorea</taxon>
        <taxon>Rhabditida</taxon>
        <taxon>Tylenchina</taxon>
        <taxon>Tylenchomorpha</taxon>
        <taxon>Sphaerularioidea</taxon>
        <taxon>Anguinidae</taxon>
        <taxon>Anguininae</taxon>
        <taxon>Ditylenchus</taxon>
    </lineage>
</organism>
<dbReference type="WBParaSite" id="jg10522">
    <property type="protein sequence ID" value="jg10522"/>
    <property type="gene ID" value="jg10522"/>
</dbReference>
<keyword evidence="1" id="KW-1185">Reference proteome</keyword>
<evidence type="ECO:0000313" key="2">
    <source>
        <dbReference type="WBParaSite" id="jg10522"/>
    </source>
</evidence>
<accession>A0A915CME8</accession>
<evidence type="ECO:0000313" key="1">
    <source>
        <dbReference type="Proteomes" id="UP000887574"/>
    </source>
</evidence>
<reference evidence="2" key="1">
    <citation type="submission" date="2022-11" db="UniProtKB">
        <authorList>
            <consortium name="WormBaseParasite"/>
        </authorList>
    </citation>
    <scope>IDENTIFICATION</scope>
</reference>
<name>A0A915CME8_9BILA</name>